<dbReference type="PATRIC" id="fig|2162.10.peg.1555"/>
<dbReference type="Proteomes" id="UP000062768">
    <property type="component" value="Chromosome I"/>
</dbReference>
<sequence length="400" mass="47658">MTKQKTPAPINNLIDQSYKLSYFSEDLSKYVENQLKSTQTDFKISKTLNKWFKKNILHIEMFESFCPECFSKFVNKNGVQERTLYFYDKGALETEIQSYKCKKCGKKFNTDISEIVEENSNFTHDFKNKSLELMGLFFGSVRNIAYKVKKDTGVDISHQTIENWILEYENPNNNFKTSYSGYYIFDVEWTKIKGVWNYRFTLFDSKQNIIVGDEIYSKENSKNIKEFLEKNTMNHNKISITTDLDEKYKPIIEELEFKHQWCLFHALKNFNKTIKKYIKENELNDDEIDKIHEEKLELFSLFESKSFKKARNKLNEILNKINDYSKVIKSIICNSLMPYFKTFFAFLEDENIERTSNKIENAFQKTFPKSVKKLMKIKRGVMSRINIRIEINSQKKLFDI</sequence>
<dbReference type="RefSeq" id="WP_060537866.1">
    <property type="nucleotide sequence ID" value="NZ_JBGMED010000084.1"/>
</dbReference>
<dbReference type="AlphaFoldDB" id="A0A0S4FPZ2"/>
<evidence type="ECO:0000313" key="2">
    <source>
        <dbReference type="Proteomes" id="UP000062768"/>
    </source>
</evidence>
<protein>
    <recommendedName>
        <fullName evidence="3">Transposase</fullName>
    </recommendedName>
</protein>
<evidence type="ECO:0000313" key="1">
    <source>
        <dbReference type="EMBL" id="CEL25125.1"/>
    </source>
</evidence>
<organism evidence="1 2">
    <name type="scientific">Methanobacterium formicicum</name>
    <dbReference type="NCBI Taxonomy" id="2162"/>
    <lineage>
        <taxon>Archaea</taxon>
        <taxon>Methanobacteriati</taxon>
        <taxon>Methanobacteriota</taxon>
        <taxon>Methanomada group</taxon>
        <taxon>Methanobacteria</taxon>
        <taxon>Methanobacteriales</taxon>
        <taxon>Methanobacteriaceae</taxon>
        <taxon>Methanobacterium</taxon>
    </lineage>
</organism>
<dbReference type="GeneID" id="26739728"/>
<gene>
    <name evidence="1" type="ORF">MB9_1489</name>
</gene>
<name>A0A0S4FPZ2_METFO</name>
<evidence type="ECO:0008006" key="3">
    <source>
        <dbReference type="Google" id="ProtNLM"/>
    </source>
</evidence>
<accession>A0A0S4FPZ2</accession>
<dbReference type="EMBL" id="LN734822">
    <property type="protein sequence ID" value="CEL25125.1"/>
    <property type="molecule type" value="Genomic_DNA"/>
</dbReference>
<reference evidence="1" key="1">
    <citation type="submission" date="2014-09" db="EMBL/GenBank/DDBJ databases">
        <authorList>
            <person name="Wibberg D."/>
        </authorList>
    </citation>
    <scope>NUCLEOTIDE SEQUENCE [LARGE SCALE GENOMIC DNA]</scope>
    <source>
        <strain evidence="1">Mb9</strain>
    </source>
</reference>
<proteinExistence type="predicted"/>
<keyword evidence="2" id="KW-1185">Reference proteome</keyword>